<protein>
    <submittedName>
        <fullName evidence="1">Uncharacterized protein</fullName>
    </submittedName>
</protein>
<evidence type="ECO:0000313" key="1">
    <source>
        <dbReference type="EMBL" id="QDV83480.1"/>
    </source>
</evidence>
<dbReference type="EMBL" id="CP036432">
    <property type="protein sequence ID" value="QDV83480.1"/>
    <property type="molecule type" value="Genomic_DNA"/>
</dbReference>
<gene>
    <name evidence="1" type="ORF">TBK1r_24210</name>
</gene>
<dbReference type="RefSeq" id="WP_419581247.1">
    <property type="nucleotide sequence ID" value="NZ_CP036432.1"/>
</dbReference>
<name>A0ABX5XQ52_9BACT</name>
<proteinExistence type="predicted"/>
<keyword evidence="2" id="KW-1185">Reference proteome</keyword>
<sequence length="42" mass="4521">MRGDKGEDGTSLLNEEFNEVLAADGSQVVARYDSCVVLSFTP</sequence>
<evidence type="ECO:0000313" key="2">
    <source>
        <dbReference type="Proteomes" id="UP000318081"/>
    </source>
</evidence>
<dbReference type="Proteomes" id="UP000318081">
    <property type="component" value="Chromosome"/>
</dbReference>
<accession>A0ABX5XQ52</accession>
<reference evidence="1 2" key="1">
    <citation type="submission" date="2019-02" db="EMBL/GenBank/DDBJ databases">
        <title>Deep-cultivation of Planctomycetes and their phenomic and genomic characterization uncovers novel biology.</title>
        <authorList>
            <person name="Wiegand S."/>
            <person name="Jogler M."/>
            <person name="Boedeker C."/>
            <person name="Pinto D."/>
            <person name="Vollmers J."/>
            <person name="Rivas-Marin E."/>
            <person name="Kohn T."/>
            <person name="Peeters S.H."/>
            <person name="Heuer A."/>
            <person name="Rast P."/>
            <person name="Oberbeckmann S."/>
            <person name="Bunk B."/>
            <person name="Jeske O."/>
            <person name="Meyerdierks A."/>
            <person name="Storesund J.E."/>
            <person name="Kallscheuer N."/>
            <person name="Luecker S."/>
            <person name="Lage O.M."/>
            <person name="Pohl T."/>
            <person name="Merkel B.J."/>
            <person name="Hornburger P."/>
            <person name="Mueller R.-W."/>
            <person name="Bruemmer F."/>
            <person name="Labrenz M."/>
            <person name="Spormann A.M."/>
            <person name="Op den Camp H."/>
            <person name="Overmann J."/>
            <person name="Amann R."/>
            <person name="Jetten M.S.M."/>
            <person name="Mascher T."/>
            <person name="Medema M.H."/>
            <person name="Devos D.P."/>
            <person name="Kaster A.-K."/>
            <person name="Ovreas L."/>
            <person name="Rohde M."/>
            <person name="Galperin M.Y."/>
            <person name="Jogler C."/>
        </authorList>
    </citation>
    <scope>NUCLEOTIDE SEQUENCE [LARGE SCALE GENOMIC DNA]</scope>
    <source>
        <strain evidence="1 2">TBK1r</strain>
    </source>
</reference>
<organism evidence="1 2">
    <name type="scientific">Stieleria magnilauensis</name>
    <dbReference type="NCBI Taxonomy" id="2527963"/>
    <lineage>
        <taxon>Bacteria</taxon>
        <taxon>Pseudomonadati</taxon>
        <taxon>Planctomycetota</taxon>
        <taxon>Planctomycetia</taxon>
        <taxon>Pirellulales</taxon>
        <taxon>Pirellulaceae</taxon>
        <taxon>Stieleria</taxon>
    </lineage>
</organism>